<dbReference type="RefSeq" id="WP_144366829.1">
    <property type="nucleotide sequence ID" value="NZ_CABHNA010000046.1"/>
</dbReference>
<organism evidence="1 2">
    <name type="scientific">[Ruminococcus] torques</name>
    <dbReference type="NCBI Taxonomy" id="33039"/>
    <lineage>
        <taxon>Bacteria</taxon>
        <taxon>Bacillati</taxon>
        <taxon>Bacillota</taxon>
        <taxon>Clostridia</taxon>
        <taxon>Lachnospirales</taxon>
        <taxon>Lachnospiraceae</taxon>
        <taxon>Mediterraneibacter</taxon>
    </lineage>
</organism>
<dbReference type="AlphaFoldDB" id="A0A564TBX2"/>
<accession>A0A564TBX2</accession>
<proteinExistence type="predicted"/>
<protein>
    <submittedName>
        <fullName evidence="1">Uncharacterized protein</fullName>
    </submittedName>
</protein>
<reference evidence="1 2" key="1">
    <citation type="submission" date="2019-07" db="EMBL/GenBank/DDBJ databases">
        <authorList>
            <person name="Hibberd C M."/>
            <person name="Gehrig L. J."/>
            <person name="Chang H.-W."/>
            <person name="Venkatesh S."/>
        </authorList>
    </citation>
    <scope>NUCLEOTIDE SEQUENCE [LARGE SCALE GENOMIC DNA]</scope>
    <source>
        <strain evidence="1">Ruminococcus_torques_SSTS_Bg7063</strain>
    </source>
</reference>
<sequence length="125" mass="14618">MNFIDKALEEITIGEDFVQAMADIYEHTEVREKLDKFPAWIRNIITVIDYDTELSMNGLDFKSYRNVIDALTDMGLIKEADILTAYESDYSQENADICYLKLALNNDYESFWNRVYSYADKNIKS</sequence>
<keyword evidence="2" id="KW-1185">Reference proteome</keyword>
<dbReference type="Proteomes" id="UP000363661">
    <property type="component" value="Unassembled WGS sequence"/>
</dbReference>
<dbReference type="EMBL" id="CABHNA010000046">
    <property type="protein sequence ID" value="VUX04947.1"/>
    <property type="molecule type" value="Genomic_DNA"/>
</dbReference>
<gene>
    <name evidence="1" type="ORF">RTSSTS7063_01165</name>
</gene>
<evidence type="ECO:0000313" key="1">
    <source>
        <dbReference type="EMBL" id="VUX04947.1"/>
    </source>
</evidence>
<evidence type="ECO:0000313" key="2">
    <source>
        <dbReference type="Proteomes" id="UP000363661"/>
    </source>
</evidence>
<name>A0A564TBX2_9FIRM</name>